<sequence>MKLDSAVLSQKILEMSEGDEDFKVELTSAIHSGLLELRQQYSLGKEKADLDIIQQIRHKVKPTLAMFEFDELSESLQEGKQILESEGFGVNFESHFKDFTSKLDEVIQEVSSLKDAM</sequence>
<dbReference type="Proteomes" id="UP000295438">
    <property type="component" value="Unassembled WGS sequence"/>
</dbReference>
<keyword evidence="2" id="KW-1185">Reference proteome</keyword>
<dbReference type="SUPFAM" id="SSF47226">
    <property type="entry name" value="Histidine-containing phosphotransfer domain, HPT domain"/>
    <property type="match status" value="1"/>
</dbReference>
<name>A0A4R5UU92_9BACT</name>
<evidence type="ECO:0008006" key="3">
    <source>
        <dbReference type="Google" id="ProtNLM"/>
    </source>
</evidence>
<accession>A0A4R5UU92</accession>
<proteinExistence type="predicted"/>
<gene>
    <name evidence="1" type="ORF">E1898_14940</name>
</gene>
<comment type="caution">
    <text evidence="1">The sequence shown here is derived from an EMBL/GenBank/DDBJ whole genome shotgun (WGS) entry which is preliminary data.</text>
</comment>
<dbReference type="InterPro" id="IPR036641">
    <property type="entry name" value="HPT_dom_sf"/>
</dbReference>
<dbReference type="RefSeq" id="WP_133391507.1">
    <property type="nucleotide sequence ID" value="NZ_SMUW01000036.1"/>
</dbReference>
<protein>
    <recommendedName>
        <fullName evidence="3">Hpt domain-containing protein</fullName>
    </recommendedName>
</protein>
<dbReference type="EMBL" id="SMUW01000036">
    <property type="protein sequence ID" value="TDK42732.1"/>
    <property type="molecule type" value="Genomic_DNA"/>
</dbReference>
<reference evidence="1 2" key="1">
    <citation type="submission" date="2019-03" db="EMBL/GenBank/DDBJ databases">
        <title>Algoriphagus aquimaris sp. nov., isolated form marine sediment in Pohang, Korea.</title>
        <authorList>
            <person name="Kim J."/>
            <person name="Yoon S.-H."/>
            <person name="Lee S.-S."/>
        </authorList>
    </citation>
    <scope>NUCLEOTIDE SEQUENCE [LARGE SCALE GENOMIC DNA]</scope>
    <source>
        <strain evidence="1 2">F21</strain>
    </source>
</reference>
<organism evidence="1 2">
    <name type="scientific">Algoriphagus formosus</name>
    <dbReference type="NCBI Taxonomy" id="2007308"/>
    <lineage>
        <taxon>Bacteria</taxon>
        <taxon>Pseudomonadati</taxon>
        <taxon>Bacteroidota</taxon>
        <taxon>Cytophagia</taxon>
        <taxon>Cytophagales</taxon>
        <taxon>Cyclobacteriaceae</taxon>
        <taxon>Algoriphagus</taxon>
    </lineage>
</organism>
<dbReference type="GO" id="GO:0000160">
    <property type="term" value="P:phosphorelay signal transduction system"/>
    <property type="evidence" value="ECO:0007669"/>
    <property type="project" value="InterPro"/>
</dbReference>
<dbReference type="AlphaFoldDB" id="A0A4R5UU92"/>
<evidence type="ECO:0000313" key="1">
    <source>
        <dbReference type="EMBL" id="TDK42732.1"/>
    </source>
</evidence>
<evidence type="ECO:0000313" key="2">
    <source>
        <dbReference type="Proteomes" id="UP000295438"/>
    </source>
</evidence>